<reference evidence="2 3" key="1">
    <citation type="journal article" date="2019" name="Sci. Rep.">
        <title>Orb-weaving spider Araneus ventricosus genome elucidates the spidroin gene catalogue.</title>
        <authorList>
            <person name="Kono N."/>
            <person name="Nakamura H."/>
            <person name="Ohtoshi R."/>
            <person name="Moran D.A.P."/>
            <person name="Shinohara A."/>
            <person name="Yoshida Y."/>
            <person name="Fujiwara M."/>
            <person name="Mori M."/>
            <person name="Tomita M."/>
            <person name="Arakawa K."/>
        </authorList>
    </citation>
    <scope>NUCLEOTIDE SEQUENCE [LARGE SCALE GENOMIC DNA]</scope>
</reference>
<dbReference type="InterPro" id="IPR036397">
    <property type="entry name" value="RNaseH_sf"/>
</dbReference>
<gene>
    <name evidence="2" type="ORF">AVEN_255991_1</name>
</gene>
<evidence type="ECO:0000313" key="2">
    <source>
        <dbReference type="EMBL" id="GBO19515.1"/>
    </source>
</evidence>
<evidence type="ECO:0000313" key="3">
    <source>
        <dbReference type="Proteomes" id="UP000499080"/>
    </source>
</evidence>
<dbReference type="Gene3D" id="3.30.420.10">
    <property type="entry name" value="Ribonuclease H-like superfamily/Ribonuclease H"/>
    <property type="match status" value="1"/>
</dbReference>
<dbReference type="OrthoDB" id="6432034at2759"/>
<protein>
    <submittedName>
        <fullName evidence="2">Uncharacterized protein</fullName>
    </submittedName>
</protein>
<dbReference type="Proteomes" id="UP000499080">
    <property type="component" value="Unassembled WGS sequence"/>
</dbReference>
<dbReference type="EMBL" id="BGPR01042997">
    <property type="protein sequence ID" value="GBO19515.1"/>
    <property type="molecule type" value="Genomic_DNA"/>
</dbReference>
<feature type="compositionally biased region" description="Basic and acidic residues" evidence="1">
    <location>
        <begin position="1"/>
        <end position="11"/>
    </location>
</feature>
<name>A0A4Y2V2T7_ARAVE</name>
<dbReference type="PANTHER" id="PTHR46060:SF1">
    <property type="entry name" value="MARINER MOS1 TRANSPOSASE-LIKE PROTEIN"/>
    <property type="match status" value="1"/>
</dbReference>
<feature type="region of interest" description="Disordered" evidence="1">
    <location>
        <begin position="1"/>
        <end position="24"/>
    </location>
</feature>
<dbReference type="PANTHER" id="PTHR46060">
    <property type="entry name" value="MARINER MOS1 TRANSPOSASE-LIKE PROTEIN"/>
    <property type="match status" value="1"/>
</dbReference>
<dbReference type="AlphaFoldDB" id="A0A4Y2V2T7"/>
<accession>A0A4Y2V2T7</accession>
<comment type="caution">
    <text evidence="2">The sequence shown here is derived from an EMBL/GenBank/DDBJ whole genome shotgun (WGS) entry which is preliminary data.</text>
</comment>
<evidence type="ECO:0000256" key="1">
    <source>
        <dbReference type="SAM" id="MobiDB-lite"/>
    </source>
</evidence>
<dbReference type="InterPro" id="IPR052709">
    <property type="entry name" value="Transposase-MT_Hybrid"/>
</dbReference>
<dbReference type="GO" id="GO:0003676">
    <property type="term" value="F:nucleic acid binding"/>
    <property type="evidence" value="ECO:0007669"/>
    <property type="project" value="InterPro"/>
</dbReference>
<proteinExistence type="predicted"/>
<keyword evidence="3" id="KW-1185">Reference proteome</keyword>
<organism evidence="2 3">
    <name type="scientific">Araneus ventricosus</name>
    <name type="common">Orbweaver spider</name>
    <name type="synonym">Epeira ventricosa</name>
    <dbReference type="NCBI Taxonomy" id="182803"/>
    <lineage>
        <taxon>Eukaryota</taxon>
        <taxon>Metazoa</taxon>
        <taxon>Ecdysozoa</taxon>
        <taxon>Arthropoda</taxon>
        <taxon>Chelicerata</taxon>
        <taxon>Arachnida</taxon>
        <taxon>Araneae</taxon>
        <taxon>Araneomorphae</taxon>
        <taxon>Entelegynae</taxon>
        <taxon>Araneoidea</taxon>
        <taxon>Araneidae</taxon>
        <taxon>Araneus</taxon>
    </lineage>
</organism>
<sequence length="151" mass="17514">MRRQTYEDKGSRLSSLKKNPKDTRASPQFHLHKFFSVAVSYTLGLRVERRHHLRSVSLQDVDTVDKTDENRLVLGLGCKVAALALTNQTFHLFCPLKQHLGGKRFIDDDDVQIEVLLWMRQQPKEFYAAGIRALIERWDKCINIDGDYAEK</sequence>